<keyword evidence="1" id="KW-0547">Nucleotide-binding</keyword>
<accession>A0A2P7S453</accession>
<feature type="domain" description="Helicase C-terminal" evidence="6">
    <location>
        <begin position="165"/>
        <end position="320"/>
    </location>
</feature>
<keyword evidence="2" id="KW-0378">Hydrolase</keyword>
<dbReference type="PROSITE" id="PS51194">
    <property type="entry name" value="HELICASE_CTER"/>
    <property type="match status" value="1"/>
</dbReference>
<feature type="compositionally biased region" description="Basic and acidic residues" evidence="5">
    <location>
        <begin position="1151"/>
        <end position="1162"/>
    </location>
</feature>
<evidence type="ECO:0000256" key="1">
    <source>
        <dbReference type="ARBA" id="ARBA00022741"/>
    </source>
</evidence>
<feature type="compositionally biased region" description="Low complexity" evidence="5">
    <location>
        <begin position="998"/>
        <end position="1009"/>
    </location>
</feature>
<feature type="compositionally biased region" description="Low complexity" evidence="5">
    <location>
        <begin position="954"/>
        <end position="963"/>
    </location>
</feature>
<dbReference type="GO" id="GO:0005524">
    <property type="term" value="F:ATP binding"/>
    <property type="evidence" value="ECO:0007669"/>
    <property type="project" value="UniProtKB-KW"/>
</dbReference>
<dbReference type="PANTHER" id="PTHR12131:SF1">
    <property type="entry name" value="ATP-DEPENDENT RNA HELICASE SUPV3L1, MITOCHONDRIAL-RELATED"/>
    <property type="match status" value="1"/>
</dbReference>
<dbReference type="GO" id="GO:0004386">
    <property type="term" value="F:helicase activity"/>
    <property type="evidence" value="ECO:0007669"/>
    <property type="project" value="UniProtKB-KW"/>
</dbReference>
<sequence>MNFSQIKTEPLILSGRDVTAVLGPTNTGKTHLAIERMVAHESGVIGLPLRLLAREVYQRVSDKVGAAKVALITGEEKIVPAGARYSVCTVEAMPRHTDAAFVAIDEIQLAGDLERGHIFTDRILHLRGRQETLLLGAATMRGILERLLRGISVVTRPRLSHLAYAGSKKLTRLPRRSAIVAFSADEVYAIAELIRRQRGAAAVVLGALSPRTRNAQVALYQSGDVDFLVATDAIGMGLNLDVDHVAFAQNRKFDGFQYRPLTAAELGQIAGRAGRHLRDGTFGVTGQVDPLDDELVEKIEGHDFEPVKVLQWRTAQFDLSSVDTLRRSIETPAPVEGLTRALPATDAQALERLAGDPDIRRLATGRERVALLWDVCSLPDYRRIAPAQHSDLVSSLFLDLARHGHVDESYMAEQVRRADSTEGDIDTLSGRIAQIRTWTYVSNRPGWLADARHWQEKTREIEDRLSDALHERLTKRFVDRRTSVLMRRLRENTMLEAEIDPSGTVNVEGHHVGDLQGFRFTADQAAEGEDGKAVRAAAQKALAAEFEARAERFSASGNHDIALASDGILRWIGAPIGTLAATDDALRPRVILLADEQLTGPARDKVAQRAERFVGYQIETLLKPLFDLRQADQLTGIARGIAFRLVEQFGLINRRDIADEVKSLDQESRAALRRLGVRFGAYHIFVPALVKPAPASLVTLLWALKNDGKDKPGFGDIVHMLAAGRTSVLVNAAFDRAFYGLAGFRMLGRRAVRVDILERLADLIRPALAWRPGAGGTRPDGAYDGNAFMVTPAMMSILGATGEDIEDILKGLGYRAEPKPAADVKARLDALDVAAREAAAKAAAERAAAQEAAAAAAAAGPADGEAAASEASAAVSAQAEASEPASADEPVVAATDAEATDGAKAATASRSDGEAAVSDDAVAESAGQEAEASEPAPADEIDTAKDAEAGSDTVEAAAEVDANVVDDDARAAEPVSVDAERADDDATPQADAAEDGEAAPAPSEALAASDTSDLPAGTDEVVASADGGAEIVSEAASDAAVETPAEEPKPILLWRPARFEQRPRHRHGDRNRQQQGQQQRDGQRDGRGQRGDRPVNGAAAAGERQGGKFDRNRFKGGGKPDGNRPDQGKRHGDRPDHRRKDGGGKPAFQGKPREERAPRFDPDSPFAKLAALRDQLKK</sequence>
<dbReference type="InterPro" id="IPR050699">
    <property type="entry name" value="RNA-DNA_Helicase"/>
</dbReference>
<keyword evidence="8" id="KW-1185">Reference proteome</keyword>
<dbReference type="EMBL" id="PXYK01000018">
    <property type="protein sequence ID" value="PSJ57209.1"/>
    <property type="molecule type" value="Genomic_DNA"/>
</dbReference>
<dbReference type="SUPFAM" id="SSF52540">
    <property type="entry name" value="P-loop containing nucleoside triphosphate hydrolases"/>
    <property type="match status" value="2"/>
</dbReference>
<dbReference type="RefSeq" id="WP_106773669.1">
    <property type="nucleotide sequence ID" value="NZ_PXYK01000018.1"/>
</dbReference>
<reference evidence="7 8" key="1">
    <citation type="submission" date="2018-03" db="EMBL/GenBank/DDBJ databases">
        <title>The draft genome of Mesorhizobium sp. 6GN-30.</title>
        <authorList>
            <person name="Liu L."/>
            <person name="Li L."/>
            <person name="Wang T."/>
            <person name="Zhang X."/>
            <person name="Liang L."/>
        </authorList>
    </citation>
    <scope>NUCLEOTIDE SEQUENCE [LARGE SCALE GENOMIC DNA]</scope>
    <source>
        <strain evidence="7 8">6GN30</strain>
    </source>
</reference>
<feature type="compositionally biased region" description="Low complexity" evidence="5">
    <location>
        <begin position="869"/>
        <end position="938"/>
    </location>
</feature>
<dbReference type="AlphaFoldDB" id="A0A2P7S453"/>
<dbReference type="PANTHER" id="PTHR12131">
    <property type="entry name" value="ATP-DEPENDENT RNA AND DNA HELICASE"/>
    <property type="match status" value="1"/>
</dbReference>
<evidence type="ECO:0000313" key="7">
    <source>
        <dbReference type="EMBL" id="PSJ57209.1"/>
    </source>
</evidence>
<keyword evidence="4" id="KW-0067">ATP-binding</keyword>
<keyword evidence="3 7" id="KW-0347">Helicase</keyword>
<dbReference type="Pfam" id="PF22527">
    <property type="entry name" value="DEXQc_Suv3"/>
    <property type="match status" value="1"/>
</dbReference>
<proteinExistence type="predicted"/>
<dbReference type="Gene3D" id="3.40.50.300">
    <property type="entry name" value="P-loop containing nucleotide triphosphate hydrolases"/>
    <property type="match status" value="2"/>
</dbReference>
<evidence type="ECO:0000256" key="5">
    <source>
        <dbReference type="SAM" id="MobiDB-lite"/>
    </source>
</evidence>
<dbReference type="InterPro" id="IPR055206">
    <property type="entry name" value="DEXQc_SUV3"/>
</dbReference>
<comment type="caution">
    <text evidence="7">The sequence shown here is derived from an EMBL/GenBank/DDBJ whole genome shotgun (WGS) entry which is preliminary data.</text>
</comment>
<evidence type="ECO:0000256" key="2">
    <source>
        <dbReference type="ARBA" id="ARBA00022801"/>
    </source>
</evidence>
<dbReference type="OrthoDB" id="9807155at2"/>
<dbReference type="Proteomes" id="UP000241229">
    <property type="component" value="Unassembled WGS sequence"/>
</dbReference>
<organism evidence="7 8">
    <name type="scientific">Kumtagia ephedrae</name>
    <dbReference type="NCBI Taxonomy" id="2116701"/>
    <lineage>
        <taxon>Bacteria</taxon>
        <taxon>Pseudomonadati</taxon>
        <taxon>Pseudomonadota</taxon>
        <taxon>Alphaproteobacteria</taxon>
        <taxon>Hyphomicrobiales</taxon>
        <taxon>Phyllobacteriaceae</taxon>
        <taxon>Kumtagia</taxon>
    </lineage>
</organism>
<dbReference type="InterPro" id="IPR027417">
    <property type="entry name" value="P-loop_NTPase"/>
</dbReference>
<feature type="compositionally biased region" description="Basic and acidic residues" evidence="5">
    <location>
        <begin position="1081"/>
        <end position="1093"/>
    </location>
</feature>
<name>A0A2P7S453_9HYPH</name>
<gene>
    <name evidence="7" type="ORF">C7I84_18350</name>
</gene>
<dbReference type="GO" id="GO:0016787">
    <property type="term" value="F:hydrolase activity"/>
    <property type="evidence" value="ECO:0007669"/>
    <property type="project" value="UniProtKB-KW"/>
</dbReference>
<dbReference type="InterPro" id="IPR001650">
    <property type="entry name" value="Helicase_C-like"/>
</dbReference>
<dbReference type="Pfam" id="PF00271">
    <property type="entry name" value="Helicase_C"/>
    <property type="match status" value="1"/>
</dbReference>
<dbReference type="SMART" id="SM00490">
    <property type="entry name" value="HELICc"/>
    <property type="match status" value="1"/>
</dbReference>
<evidence type="ECO:0000313" key="8">
    <source>
        <dbReference type="Proteomes" id="UP000241229"/>
    </source>
</evidence>
<feature type="compositionally biased region" description="Acidic residues" evidence="5">
    <location>
        <begin position="981"/>
        <end position="997"/>
    </location>
</feature>
<evidence type="ECO:0000256" key="4">
    <source>
        <dbReference type="ARBA" id="ARBA00022840"/>
    </source>
</evidence>
<evidence type="ECO:0000256" key="3">
    <source>
        <dbReference type="ARBA" id="ARBA00022806"/>
    </source>
</evidence>
<protein>
    <submittedName>
        <fullName evidence="7">Helicase</fullName>
    </submittedName>
</protein>
<evidence type="ECO:0000259" key="6">
    <source>
        <dbReference type="PROSITE" id="PS51194"/>
    </source>
</evidence>
<feature type="region of interest" description="Disordered" evidence="5">
    <location>
        <begin position="869"/>
        <end position="1178"/>
    </location>
</feature>
<feature type="compositionally biased region" description="Basic and acidic residues" evidence="5">
    <location>
        <begin position="1121"/>
        <end position="1143"/>
    </location>
</feature>